<evidence type="ECO:0000313" key="14">
    <source>
        <dbReference type="EMBL" id="KAJ8784092.1"/>
    </source>
</evidence>
<dbReference type="GO" id="GO:0046100">
    <property type="term" value="P:hypoxanthine metabolic process"/>
    <property type="evidence" value="ECO:0007669"/>
    <property type="project" value="TreeGrafter"/>
</dbReference>
<dbReference type="InterPro" id="IPR029057">
    <property type="entry name" value="PRTase-like"/>
</dbReference>
<keyword evidence="7" id="KW-0328">Glycosyltransferase</keyword>
<dbReference type="GO" id="GO:0006178">
    <property type="term" value="P:guanine salvage"/>
    <property type="evidence" value="ECO:0007669"/>
    <property type="project" value="TreeGrafter"/>
</dbReference>
<evidence type="ECO:0000256" key="5">
    <source>
        <dbReference type="ARBA" id="ARBA00022099"/>
    </source>
</evidence>
<keyword evidence="9" id="KW-0660">Purine salvage</keyword>
<dbReference type="PANTHER" id="PTHR43340">
    <property type="entry name" value="HYPOXANTHINE-GUANINE PHOSPHORIBOSYLTRANSFERASE"/>
    <property type="match status" value="1"/>
</dbReference>
<evidence type="ECO:0000256" key="9">
    <source>
        <dbReference type="ARBA" id="ARBA00022726"/>
    </source>
</evidence>
<dbReference type="GO" id="GO:0000287">
    <property type="term" value="F:magnesium ion binding"/>
    <property type="evidence" value="ECO:0007669"/>
    <property type="project" value="TreeGrafter"/>
</dbReference>
<reference evidence="14 15" key="1">
    <citation type="submission" date="2022-11" db="EMBL/GenBank/DDBJ databases">
        <title>Whole genome sequence of Eschrichtius robustus ER-17-0199.</title>
        <authorList>
            <person name="Bruniche-Olsen A."/>
            <person name="Black A.N."/>
            <person name="Fields C.J."/>
            <person name="Walden K."/>
            <person name="Dewoody J.A."/>
        </authorList>
    </citation>
    <scope>NUCLEOTIDE SEQUENCE [LARGE SCALE GENOMIC DNA]</scope>
    <source>
        <strain evidence="14">ER-17-0199</strain>
        <tissue evidence="14">Blubber</tissue>
    </source>
</reference>
<evidence type="ECO:0000256" key="8">
    <source>
        <dbReference type="ARBA" id="ARBA00022679"/>
    </source>
</evidence>
<feature type="domain" description="Phosphoribosyltransferase" evidence="13">
    <location>
        <begin position="13"/>
        <end position="91"/>
    </location>
</feature>
<dbReference type="InterPro" id="IPR000836">
    <property type="entry name" value="PRTase_dom"/>
</dbReference>
<comment type="cofactor">
    <cofactor evidence="1">
        <name>Mg(2+)</name>
        <dbReference type="ChEBI" id="CHEBI:18420"/>
    </cofactor>
</comment>
<comment type="catalytic activity">
    <reaction evidence="11">
        <text>IMP + diphosphate = hypoxanthine + 5-phospho-alpha-D-ribose 1-diphosphate</text>
        <dbReference type="Rhea" id="RHEA:17973"/>
        <dbReference type="ChEBI" id="CHEBI:17368"/>
        <dbReference type="ChEBI" id="CHEBI:33019"/>
        <dbReference type="ChEBI" id="CHEBI:58017"/>
        <dbReference type="ChEBI" id="CHEBI:58053"/>
        <dbReference type="EC" id="2.4.2.8"/>
    </reaction>
    <physiologicalReaction direction="right-to-left" evidence="11">
        <dbReference type="Rhea" id="RHEA:17975"/>
    </physiologicalReaction>
</comment>
<dbReference type="GO" id="GO:0032263">
    <property type="term" value="P:GMP salvage"/>
    <property type="evidence" value="ECO:0007669"/>
    <property type="project" value="TreeGrafter"/>
</dbReference>
<dbReference type="Gene3D" id="3.40.50.2020">
    <property type="match status" value="1"/>
</dbReference>
<evidence type="ECO:0000256" key="12">
    <source>
        <dbReference type="SAM" id="MobiDB-lite"/>
    </source>
</evidence>
<dbReference type="EC" id="2.4.2.8" evidence="4"/>
<dbReference type="PANTHER" id="PTHR43340:SF6">
    <property type="entry name" value="HYPOXANTHINE-GUANINE PHOSPHORIBOSYLTRANSFERASE"/>
    <property type="match status" value="1"/>
</dbReference>
<protein>
    <recommendedName>
        <fullName evidence="5">Hypoxanthine-guanine phosphoribosyltransferase</fullName>
        <ecNumber evidence="4">2.4.2.8</ecNumber>
    </recommendedName>
</protein>
<evidence type="ECO:0000256" key="10">
    <source>
        <dbReference type="ARBA" id="ARBA00048811"/>
    </source>
</evidence>
<evidence type="ECO:0000259" key="13">
    <source>
        <dbReference type="Pfam" id="PF00156"/>
    </source>
</evidence>
<comment type="pathway">
    <text evidence="3">Purine metabolism; IMP biosynthesis via salvage pathway; IMP from hypoxanthine: step 1/1.</text>
</comment>
<keyword evidence="15" id="KW-1185">Reference proteome</keyword>
<evidence type="ECO:0000313" key="15">
    <source>
        <dbReference type="Proteomes" id="UP001159641"/>
    </source>
</evidence>
<keyword evidence="6" id="KW-0963">Cytoplasm</keyword>
<evidence type="ECO:0000256" key="4">
    <source>
        <dbReference type="ARBA" id="ARBA00011895"/>
    </source>
</evidence>
<proteinExistence type="predicted"/>
<dbReference type="GO" id="GO:0004422">
    <property type="term" value="F:hypoxanthine phosphoribosyltransferase activity"/>
    <property type="evidence" value="ECO:0007669"/>
    <property type="project" value="TreeGrafter"/>
</dbReference>
<feature type="region of interest" description="Disordered" evidence="12">
    <location>
        <begin position="185"/>
        <end position="216"/>
    </location>
</feature>
<evidence type="ECO:0000256" key="2">
    <source>
        <dbReference type="ARBA" id="ARBA00004496"/>
    </source>
</evidence>
<comment type="catalytic activity">
    <reaction evidence="10">
        <text>GMP + diphosphate = guanine + 5-phospho-alpha-D-ribose 1-diphosphate</text>
        <dbReference type="Rhea" id="RHEA:25424"/>
        <dbReference type="ChEBI" id="CHEBI:16235"/>
        <dbReference type="ChEBI" id="CHEBI:33019"/>
        <dbReference type="ChEBI" id="CHEBI:58017"/>
        <dbReference type="ChEBI" id="CHEBI:58115"/>
        <dbReference type="EC" id="2.4.2.8"/>
    </reaction>
    <physiologicalReaction direction="right-to-left" evidence="10">
        <dbReference type="Rhea" id="RHEA:25426"/>
    </physiologicalReaction>
</comment>
<dbReference type="GO" id="GO:0032264">
    <property type="term" value="P:IMP salvage"/>
    <property type="evidence" value="ECO:0007669"/>
    <property type="project" value="TreeGrafter"/>
</dbReference>
<feature type="region of interest" description="Disordered" evidence="12">
    <location>
        <begin position="102"/>
        <end position="126"/>
    </location>
</feature>
<evidence type="ECO:0000256" key="11">
    <source>
        <dbReference type="ARBA" id="ARBA00049402"/>
    </source>
</evidence>
<dbReference type="GO" id="GO:0006166">
    <property type="term" value="P:purine ribonucleoside salvage"/>
    <property type="evidence" value="ECO:0007669"/>
    <property type="project" value="UniProtKB-KW"/>
</dbReference>
<sequence>MNRNSDGSRPMTVDFIRLKSCRNDQSTGNIKVTGGDDLSTLTGKNVLIVDDITDTGKTMQTLLSLVKQHNPKMVKVASLLVKRTPRSVAYRPDVLDLKFQTTQEKQAPVPPPGRTWGQNKGSRQHPTETYRLKCTPAWMQSSLKITHTSEKDTEKKESSDVLNGSKFASCSLGGLHRASHAWDQQVMQQMSQGSKHKPEAQNTNRTSEPLRPEPITQEGRMGYKLSCHVNFPPECVPTLS</sequence>
<evidence type="ECO:0000256" key="7">
    <source>
        <dbReference type="ARBA" id="ARBA00022676"/>
    </source>
</evidence>
<organism evidence="14 15">
    <name type="scientific">Eschrichtius robustus</name>
    <name type="common">California gray whale</name>
    <name type="synonym">Eschrichtius gibbosus</name>
    <dbReference type="NCBI Taxonomy" id="9764"/>
    <lineage>
        <taxon>Eukaryota</taxon>
        <taxon>Metazoa</taxon>
        <taxon>Chordata</taxon>
        <taxon>Craniata</taxon>
        <taxon>Vertebrata</taxon>
        <taxon>Euteleostomi</taxon>
        <taxon>Mammalia</taxon>
        <taxon>Eutheria</taxon>
        <taxon>Laurasiatheria</taxon>
        <taxon>Artiodactyla</taxon>
        <taxon>Whippomorpha</taxon>
        <taxon>Cetacea</taxon>
        <taxon>Mysticeti</taxon>
        <taxon>Eschrichtiidae</taxon>
        <taxon>Eschrichtius</taxon>
    </lineage>
</organism>
<evidence type="ECO:0000256" key="3">
    <source>
        <dbReference type="ARBA" id="ARBA00004669"/>
    </source>
</evidence>
<dbReference type="Proteomes" id="UP001159641">
    <property type="component" value="Unassembled WGS sequence"/>
</dbReference>
<dbReference type="GO" id="GO:0005829">
    <property type="term" value="C:cytosol"/>
    <property type="evidence" value="ECO:0007669"/>
    <property type="project" value="TreeGrafter"/>
</dbReference>
<comment type="subcellular location">
    <subcellularLocation>
        <location evidence="2">Cytoplasm</location>
    </subcellularLocation>
</comment>
<gene>
    <name evidence="14" type="ORF">J1605_008592</name>
</gene>
<dbReference type="InterPro" id="IPR050408">
    <property type="entry name" value="HGPRT"/>
</dbReference>
<evidence type="ECO:0000256" key="6">
    <source>
        <dbReference type="ARBA" id="ARBA00022490"/>
    </source>
</evidence>
<name>A0AB34GY57_ESCRO</name>
<evidence type="ECO:0000256" key="1">
    <source>
        <dbReference type="ARBA" id="ARBA00001946"/>
    </source>
</evidence>
<comment type="caution">
    <text evidence="14">The sequence shown here is derived from an EMBL/GenBank/DDBJ whole genome shotgun (WGS) entry which is preliminary data.</text>
</comment>
<dbReference type="Pfam" id="PF00156">
    <property type="entry name" value="Pribosyltran"/>
    <property type="match status" value="1"/>
</dbReference>
<dbReference type="EMBL" id="JAIQCJ010002072">
    <property type="protein sequence ID" value="KAJ8784092.1"/>
    <property type="molecule type" value="Genomic_DNA"/>
</dbReference>
<accession>A0AB34GY57</accession>
<dbReference type="CDD" id="cd06223">
    <property type="entry name" value="PRTases_typeI"/>
    <property type="match status" value="1"/>
</dbReference>
<dbReference type="SUPFAM" id="SSF53271">
    <property type="entry name" value="PRTase-like"/>
    <property type="match status" value="1"/>
</dbReference>
<keyword evidence="8" id="KW-0808">Transferase</keyword>
<dbReference type="AlphaFoldDB" id="A0AB34GY57"/>